<dbReference type="PROSITE" id="PS00108">
    <property type="entry name" value="PROTEIN_KINASE_ST"/>
    <property type="match status" value="1"/>
</dbReference>
<evidence type="ECO:0000256" key="1">
    <source>
        <dbReference type="ARBA" id="ARBA00012513"/>
    </source>
</evidence>
<dbReference type="InterPro" id="IPR011009">
    <property type="entry name" value="Kinase-like_dom_sf"/>
</dbReference>
<dbReference type="OrthoDB" id="5579860at2759"/>
<dbReference type="EC" id="2.7.11.1" evidence="1"/>
<feature type="domain" description="Protein kinase" evidence="2">
    <location>
        <begin position="1"/>
        <end position="235"/>
    </location>
</feature>
<proteinExistence type="predicted"/>
<dbReference type="Proteomes" id="UP000054166">
    <property type="component" value="Unassembled WGS sequence"/>
</dbReference>
<protein>
    <recommendedName>
        <fullName evidence="1">non-specific serine/threonine protein kinase</fullName>
        <ecNumber evidence="1">2.7.11.1</ecNumber>
    </recommendedName>
</protein>
<name>A0A0C3B513_PILCF</name>
<dbReference type="Pfam" id="PF00069">
    <property type="entry name" value="Pkinase"/>
    <property type="match status" value="1"/>
</dbReference>
<organism evidence="3 4">
    <name type="scientific">Piloderma croceum (strain F 1598)</name>
    <dbReference type="NCBI Taxonomy" id="765440"/>
    <lineage>
        <taxon>Eukaryota</taxon>
        <taxon>Fungi</taxon>
        <taxon>Dikarya</taxon>
        <taxon>Basidiomycota</taxon>
        <taxon>Agaricomycotina</taxon>
        <taxon>Agaricomycetes</taxon>
        <taxon>Agaricomycetidae</taxon>
        <taxon>Atheliales</taxon>
        <taxon>Atheliaceae</taxon>
        <taxon>Piloderma</taxon>
    </lineage>
</organism>
<dbReference type="PANTHER" id="PTHR11909">
    <property type="entry name" value="CASEIN KINASE-RELATED"/>
    <property type="match status" value="1"/>
</dbReference>
<dbReference type="GO" id="GO:0004674">
    <property type="term" value="F:protein serine/threonine kinase activity"/>
    <property type="evidence" value="ECO:0007669"/>
    <property type="project" value="UniProtKB-EC"/>
</dbReference>
<dbReference type="SUPFAM" id="SSF56112">
    <property type="entry name" value="Protein kinase-like (PK-like)"/>
    <property type="match status" value="1"/>
</dbReference>
<sequence>SQRIRRPRLQHEARLLRALEGHPAIPRLVAYGHLQHFEYLAMELLGKSLEAVAPKYGMDERTVAKIAVHLLSALEFIHSRGVVHRDIKPANILLTLDHPVTLRLIDFGIARPFRIGIPTQHDPIQERRNVPGTLHWVSLNAQLGYDTSRRDDIESLAYTLLFLLRGSLPWQRYNARSGTLFGCMKQVREKKRQWPGQRLGEGMAKEFGDLLDYARALEFDSEPDYEGLRSNFQRLAGSQAEEALDFCMHSFSSVLTCLSILQQFQHPK</sequence>
<dbReference type="Gene3D" id="1.10.510.10">
    <property type="entry name" value="Transferase(Phosphotransferase) domain 1"/>
    <property type="match status" value="1"/>
</dbReference>
<dbReference type="STRING" id="765440.A0A0C3B513"/>
<feature type="non-terminal residue" evidence="3">
    <location>
        <position position="1"/>
    </location>
</feature>
<dbReference type="HOGENOM" id="CLU_019279_2_0_1"/>
<evidence type="ECO:0000259" key="2">
    <source>
        <dbReference type="PROSITE" id="PS50011"/>
    </source>
</evidence>
<dbReference type="AlphaFoldDB" id="A0A0C3B513"/>
<dbReference type="SMART" id="SM00220">
    <property type="entry name" value="S_TKc"/>
    <property type="match status" value="1"/>
</dbReference>
<evidence type="ECO:0000313" key="4">
    <source>
        <dbReference type="Proteomes" id="UP000054166"/>
    </source>
</evidence>
<keyword evidence="4" id="KW-1185">Reference proteome</keyword>
<dbReference type="InterPro" id="IPR008271">
    <property type="entry name" value="Ser/Thr_kinase_AS"/>
</dbReference>
<dbReference type="GO" id="GO:0005524">
    <property type="term" value="F:ATP binding"/>
    <property type="evidence" value="ECO:0007669"/>
    <property type="project" value="InterPro"/>
</dbReference>
<reference evidence="3 4" key="1">
    <citation type="submission" date="2014-04" db="EMBL/GenBank/DDBJ databases">
        <authorList>
            <consortium name="DOE Joint Genome Institute"/>
            <person name="Kuo A."/>
            <person name="Tarkka M."/>
            <person name="Buscot F."/>
            <person name="Kohler A."/>
            <person name="Nagy L.G."/>
            <person name="Floudas D."/>
            <person name="Copeland A."/>
            <person name="Barry K.W."/>
            <person name="Cichocki N."/>
            <person name="Veneault-Fourrey C."/>
            <person name="LaButti K."/>
            <person name="Lindquist E.A."/>
            <person name="Lipzen A."/>
            <person name="Lundell T."/>
            <person name="Morin E."/>
            <person name="Murat C."/>
            <person name="Sun H."/>
            <person name="Tunlid A."/>
            <person name="Henrissat B."/>
            <person name="Grigoriev I.V."/>
            <person name="Hibbett D.S."/>
            <person name="Martin F."/>
            <person name="Nordberg H.P."/>
            <person name="Cantor M.N."/>
            <person name="Hua S.X."/>
        </authorList>
    </citation>
    <scope>NUCLEOTIDE SEQUENCE [LARGE SCALE GENOMIC DNA]</scope>
    <source>
        <strain evidence="3 4">F 1598</strain>
    </source>
</reference>
<dbReference type="InterPro" id="IPR000719">
    <property type="entry name" value="Prot_kinase_dom"/>
</dbReference>
<reference evidence="4" key="2">
    <citation type="submission" date="2015-01" db="EMBL/GenBank/DDBJ databases">
        <title>Evolutionary Origins and Diversification of the Mycorrhizal Mutualists.</title>
        <authorList>
            <consortium name="DOE Joint Genome Institute"/>
            <consortium name="Mycorrhizal Genomics Consortium"/>
            <person name="Kohler A."/>
            <person name="Kuo A."/>
            <person name="Nagy L.G."/>
            <person name="Floudas D."/>
            <person name="Copeland A."/>
            <person name="Barry K.W."/>
            <person name="Cichocki N."/>
            <person name="Veneault-Fourrey C."/>
            <person name="LaButti K."/>
            <person name="Lindquist E.A."/>
            <person name="Lipzen A."/>
            <person name="Lundell T."/>
            <person name="Morin E."/>
            <person name="Murat C."/>
            <person name="Riley R."/>
            <person name="Ohm R."/>
            <person name="Sun H."/>
            <person name="Tunlid A."/>
            <person name="Henrissat B."/>
            <person name="Grigoriev I.V."/>
            <person name="Hibbett D.S."/>
            <person name="Martin F."/>
        </authorList>
    </citation>
    <scope>NUCLEOTIDE SEQUENCE [LARGE SCALE GENOMIC DNA]</scope>
    <source>
        <strain evidence="4">F 1598</strain>
    </source>
</reference>
<dbReference type="InterPro" id="IPR050235">
    <property type="entry name" value="CK1_Ser-Thr_kinase"/>
</dbReference>
<accession>A0A0C3B513</accession>
<dbReference type="PROSITE" id="PS50011">
    <property type="entry name" value="PROTEIN_KINASE_DOM"/>
    <property type="match status" value="1"/>
</dbReference>
<dbReference type="InParanoid" id="A0A0C3B513"/>
<dbReference type="EMBL" id="KN833000">
    <property type="protein sequence ID" value="KIM81323.1"/>
    <property type="molecule type" value="Genomic_DNA"/>
</dbReference>
<gene>
    <name evidence="3" type="ORF">PILCRDRAFT_72238</name>
</gene>
<evidence type="ECO:0000313" key="3">
    <source>
        <dbReference type="EMBL" id="KIM81323.1"/>
    </source>
</evidence>